<gene>
    <name evidence="1" type="ORF">UCC3521_0109</name>
</gene>
<sequence>MFKSMILFNSKSLLSFAVAFLQKEHSQLKDDLVEGNLFSFVQQVKMGKVPVNAGDTLKIVSPMRKTDRVQEQYQYLQSKGVTVQDISTEETLEIGVSGKCSCIWVLLQMYYQRYSNLFNNPLYSHDILKRFADLETMNQILQVFGYRVLVKALSPSFELSMYLEGAMYQYSQIVQGKYPLRYFKEKTTGQRAVLLDEKYPYASLGELVKNSTDGHPDIIMTPTVSYKNILIFVSYLDTLTKIKADALPEGVQYIVRKGNNDYMVLPDVTVPEVVTTILD</sequence>
<accession>A0A4Y5FGM3</accession>
<evidence type="ECO:0000313" key="2">
    <source>
        <dbReference type="Proteomes" id="UP000309991"/>
    </source>
</evidence>
<evidence type="ECO:0000313" key="1">
    <source>
        <dbReference type="EMBL" id="QBJ03647.1"/>
    </source>
</evidence>
<dbReference type="EMBL" id="MK504444">
    <property type="protein sequence ID" value="QBJ03647.1"/>
    <property type="molecule type" value="Genomic_DNA"/>
</dbReference>
<dbReference type="Proteomes" id="UP000309991">
    <property type="component" value="Segment"/>
</dbReference>
<proteinExistence type="predicted"/>
<protein>
    <submittedName>
        <fullName evidence="1">Uncharacterized protein</fullName>
    </submittedName>
</protein>
<reference evidence="1 2" key="1">
    <citation type="submission" date="2019-02" db="EMBL/GenBank/DDBJ databases">
        <title>Isolation of virulent Lactobacillus brevis phages.</title>
        <authorList>
            <person name="Feyereisen M."/>
            <person name="Mahony J."/>
            <person name="O'Sullivan T."/>
            <person name="van Sinderen D."/>
        </authorList>
    </citation>
    <scope>NUCLEOTIDE SEQUENCE [LARGE SCALE GENOMIC DNA]</scope>
</reference>
<organism evidence="1 2">
    <name type="scientific">Lactobacillus phage 3-521</name>
    <dbReference type="NCBI Taxonomy" id="2510943"/>
    <lineage>
        <taxon>Viruses</taxon>
        <taxon>Duplodnaviria</taxon>
        <taxon>Heunggongvirae</taxon>
        <taxon>Uroviricota</taxon>
        <taxon>Caudoviricetes</taxon>
        <taxon>Herelleviridae</taxon>
        <taxon>Watanabevirus</taxon>
        <taxon>Watanabevirus wv3521</taxon>
    </lineage>
</organism>
<keyword evidence="2" id="KW-1185">Reference proteome</keyword>
<name>A0A4Y5FGM3_9CAUD</name>